<dbReference type="HOGENOM" id="CLU_1981751_0_0_1"/>
<gene>
    <name evidence="1" type="ORF">GALMADRAFT_1353442</name>
</gene>
<organism evidence="1 2">
    <name type="scientific">Galerina marginata (strain CBS 339.88)</name>
    <dbReference type="NCBI Taxonomy" id="685588"/>
    <lineage>
        <taxon>Eukaryota</taxon>
        <taxon>Fungi</taxon>
        <taxon>Dikarya</taxon>
        <taxon>Basidiomycota</taxon>
        <taxon>Agaricomycotina</taxon>
        <taxon>Agaricomycetes</taxon>
        <taxon>Agaricomycetidae</taxon>
        <taxon>Agaricales</taxon>
        <taxon>Agaricineae</taxon>
        <taxon>Strophariaceae</taxon>
        <taxon>Galerina</taxon>
    </lineage>
</organism>
<name>A0A067SDM7_GALM3</name>
<keyword evidence="2" id="KW-1185">Reference proteome</keyword>
<dbReference type="AlphaFoldDB" id="A0A067SDM7"/>
<dbReference type="EMBL" id="KL142405">
    <property type="protein sequence ID" value="KDR68976.1"/>
    <property type="molecule type" value="Genomic_DNA"/>
</dbReference>
<sequence length="126" mass="13745">MACQAGAGSVLPTPKKAMTTVIGGYLPPGHSIIIESLGLLPQEQEATCDTMQEHNGEPENPENILPRGNAFAHDVVSRLPYVRCSSTARWTNYDSVLIEEERLIGLGTRGTDDIRLLYAVDLLYFG</sequence>
<protein>
    <submittedName>
        <fullName evidence="1">Uncharacterized protein</fullName>
    </submittedName>
</protein>
<proteinExistence type="predicted"/>
<dbReference type="Proteomes" id="UP000027222">
    <property type="component" value="Unassembled WGS sequence"/>
</dbReference>
<evidence type="ECO:0000313" key="2">
    <source>
        <dbReference type="Proteomes" id="UP000027222"/>
    </source>
</evidence>
<evidence type="ECO:0000313" key="1">
    <source>
        <dbReference type="EMBL" id="KDR68976.1"/>
    </source>
</evidence>
<reference evidence="2" key="1">
    <citation type="journal article" date="2014" name="Proc. Natl. Acad. Sci. U.S.A.">
        <title>Extensive sampling of basidiomycete genomes demonstrates inadequacy of the white-rot/brown-rot paradigm for wood decay fungi.</title>
        <authorList>
            <person name="Riley R."/>
            <person name="Salamov A.A."/>
            <person name="Brown D.W."/>
            <person name="Nagy L.G."/>
            <person name="Floudas D."/>
            <person name="Held B.W."/>
            <person name="Levasseur A."/>
            <person name="Lombard V."/>
            <person name="Morin E."/>
            <person name="Otillar R."/>
            <person name="Lindquist E.A."/>
            <person name="Sun H."/>
            <person name="LaButti K.M."/>
            <person name="Schmutz J."/>
            <person name="Jabbour D."/>
            <person name="Luo H."/>
            <person name="Baker S.E."/>
            <person name="Pisabarro A.G."/>
            <person name="Walton J.D."/>
            <person name="Blanchette R.A."/>
            <person name="Henrissat B."/>
            <person name="Martin F."/>
            <person name="Cullen D."/>
            <person name="Hibbett D.S."/>
            <person name="Grigoriev I.V."/>
        </authorList>
    </citation>
    <scope>NUCLEOTIDE SEQUENCE [LARGE SCALE GENOMIC DNA]</scope>
    <source>
        <strain evidence="2">CBS 339.88</strain>
    </source>
</reference>
<dbReference type="OrthoDB" id="3149552at2759"/>
<accession>A0A067SDM7</accession>